<sequence length="110" mass="12276">MSRHQLDLVMCLKQPGTTIGKVCDKCDGRCPICDSFVRPTAKVRICEECSFGKNGGKCVVCGNNGVSDAYYCYECVLLEKDRDGCPKIINVGSSRMDIFYEKKKQKHIQA</sequence>
<gene>
    <name evidence="2" type="ORF">BN7_5602</name>
</gene>
<comment type="similarity">
    <text evidence="1">Belongs to the PHF5 family.</text>
</comment>
<name>K0KL91_WICCF</name>
<proteinExistence type="inferred from homology"/>
<evidence type="ECO:0000313" key="2">
    <source>
        <dbReference type="EMBL" id="CCH46015.1"/>
    </source>
</evidence>
<dbReference type="GO" id="GO:0000398">
    <property type="term" value="P:mRNA splicing, via spliceosome"/>
    <property type="evidence" value="ECO:0007669"/>
    <property type="project" value="InterPro"/>
</dbReference>
<dbReference type="InterPro" id="IPR005345">
    <property type="entry name" value="PHF5"/>
</dbReference>
<dbReference type="FunCoup" id="K0KL91">
    <property type="interactions" value="942"/>
</dbReference>
<comment type="caution">
    <text evidence="2">The sequence shown here is derived from an EMBL/GenBank/DDBJ whole genome shotgun (WGS) entry which is preliminary data.</text>
</comment>
<organism evidence="2 3">
    <name type="scientific">Wickerhamomyces ciferrii (strain ATCC 14091 / BCRC 22168 / CBS 111 / JCM 3599 / NBRC 0793 / NRRL Y-1031 F-60-10)</name>
    <name type="common">Yeast</name>
    <name type="synonym">Pichia ciferrii</name>
    <dbReference type="NCBI Taxonomy" id="1206466"/>
    <lineage>
        <taxon>Eukaryota</taxon>
        <taxon>Fungi</taxon>
        <taxon>Dikarya</taxon>
        <taxon>Ascomycota</taxon>
        <taxon>Saccharomycotina</taxon>
        <taxon>Saccharomycetes</taxon>
        <taxon>Phaffomycetales</taxon>
        <taxon>Wickerhamomycetaceae</taxon>
        <taxon>Wickerhamomyces</taxon>
    </lineage>
</organism>
<dbReference type="Pfam" id="PF03660">
    <property type="entry name" value="PHF5"/>
    <property type="match status" value="1"/>
</dbReference>
<dbReference type="InParanoid" id="K0KL91"/>
<evidence type="ECO:0000313" key="3">
    <source>
        <dbReference type="Proteomes" id="UP000009328"/>
    </source>
</evidence>
<evidence type="ECO:0000256" key="1">
    <source>
        <dbReference type="ARBA" id="ARBA00008626"/>
    </source>
</evidence>
<reference evidence="2 3" key="1">
    <citation type="journal article" date="2012" name="Eukaryot. Cell">
        <title>Draft genome sequence of Wickerhamomyces ciferrii NRRL Y-1031 F-60-10.</title>
        <authorList>
            <person name="Schneider J."/>
            <person name="Andrea H."/>
            <person name="Blom J."/>
            <person name="Jaenicke S."/>
            <person name="Ruckert C."/>
            <person name="Schorsch C."/>
            <person name="Szczepanowski R."/>
            <person name="Farwick M."/>
            <person name="Goesmann A."/>
            <person name="Puhler A."/>
            <person name="Schaffer S."/>
            <person name="Tauch A."/>
            <person name="Kohler T."/>
            <person name="Brinkrolf K."/>
        </authorList>
    </citation>
    <scope>NUCLEOTIDE SEQUENCE [LARGE SCALE GENOMIC DNA]</scope>
    <source>
        <strain evidence="3">ATCC 14091 / BCRC 22168 / CBS 111 / JCM 3599 / NBRC 0793 / NRRL Y-1031 F-60-10</strain>
    </source>
</reference>
<dbReference type="PIRSF" id="PIRSF016468">
    <property type="entry name" value="PHF5"/>
    <property type="match status" value="1"/>
</dbReference>
<keyword evidence="3" id="KW-1185">Reference proteome</keyword>
<dbReference type="eggNOG" id="KOG1705">
    <property type="taxonomic scope" value="Eukaryota"/>
</dbReference>
<protein>
    <submittedName>
        <fullName evidence="2">Pre-mRNA-splicing factor</fullName>
    </submittedName>
</protein>
<dbReference type="EMBL" id="CAIF01000222">
    <property type="protein sequence ID" value="CCH46015.1"/>
    <property type="molecule type" value="Genomic_DNA"/>
</dbReference>
<dbReference type="PANTHER" id="PTHR13120">
    <property type="entry name" value="PHD FINGER-LIKE DOMAIN-CONTAINING PROTEIN 5A"/>
    <property type="match status" value="1"/>
</dbReference>
<accession>K0KL91</accession>
<dbReference type="AlphaFoldDB" id="K0KL91"/>
<dbReference type="Proteomes" id="UP000009328">
    <property type="component" value="Unassembled WGS sequence"/>
</dbReference>
<dbReference type="STRING" id="1206466.K0KL91"/>
<dbReference type="HOGENOM" id="CLU_110369_2_0_1"/>